<proteinExistence type="predicted"/>
<dbReference type="Proteomes" id="UP000076400">
    <property type="component" value="Unassembled WGS sequence"/>
</dbReference>
<evidence type="ECO:0000313" key="1">
    <source>
        <dbReference type="EMBL" id="KZD12450.1"/>
    </source>
</evidence>
<dbReference type="EMBL" id="LPXN01000024">
    <property type="protein sequence ID" value="KZD12450.1"/>
    <property type="molecule type" value="Genomic_DNA"/>
</dbReference>
<sequence length="162" mass="18023">MITLTNIHMQRLHAEAARLAEDAEHRLASAEKSDDPDDWDAWKEADGLAAGFRLALQEVVRQAAIPELPMSALSYDDWHAQYRPIDNAVDLIAPFEGTLFGTFGPELDAVRAADPLCVWTLVEWGDADNMYVLSGCHLVNRVGYFITDRPRVGDEPVGIFVD</sequence>
<keyword evidence="2" id="KW-1185">Reference proteome</keyword>
<dbReference type="RefSeq" id="WP_067552272.1">
    <property type="nucleotide sequence ID" value="NZ_LPXN01000024.1"/>
</dbReference>
<dbReference type="STRING" id="580166.AUP43_04670"/>
<dbReference type="AlphaFoldDB" id="A0A154WG02"/>
<gene>
    <name evidence="1" type="ORF">AUP43_04670</name>
</gene>
<dbReference type="OrthoDB" id="7452082at2"/>
<organism evidence="1 2">
    <name type="scientific">Oceanibaculum pacificum</name>
    <dbReference type="NCBI Taxonomy" id="580166"/>
    <lineage>
        <taxon>Bacteria</taxon>
        <taxon>Pseudomonadati</taxon>
        <taxon>Pseudomonadota</taxon>
        <taxon>Alphaproteobacteria</taxon>
        <taxon>Rhodospirillales</taxon>
        <taxon>Oceanibaculaceae</taxon>
        <taxon>Oceanibaculum</taxon>
    </lineage>
</organism>
<accession>A0A154WG02</accession>
<reference evidence="1 2" key="1">
    <citation type="submission" date="2015-12" db="EMBL/GenBank/DDBJ databases">
        <title>Genome sequence of Oceanibaculum pacificum MCCC 1A02656.</title>
        <authorList>
            <person name="Lu L."/>
            <person name="Lai Q."/>
            <person name="Shao Z."/>
            <person name="Qian P."/>
        </authorList>
    </citation>
    <scope>NUCLEOTIDE SEQUENCE [LARGE SCALE GENOMIC DNA]</scope>
    <source>
        <strain evidence="1 2">MCCC 1A02656</strain>
    </source>
</reference>
<name>A0A154WG02_9PROT</name>
<protein>
    <submittedName>
        <fullName evidence="1">Uncharacterized protein</fullName>
    </submittedName>
</protein>
<comment type="caution">
    <text evidence="1">The sequence shown here is derived from an EMBL/GenBank/DDBJ whole genome shotgun (WGS) entry which is preliminary data.</text>
</comment>
<evidence type="ECO:0000313" key="2">
    <source>
        <dbReference type="Proteomes" id="UP000076400"/>
    </source>
</evidence>